<organism evidence="1 2">
    <name type="scientific">Antarcticirhabdus aurantiaca</name>
    <dbReference type="NCBI Taxonomy" id="2606717"/>
    <lineage>
        <taxon>Bacteria</taxon>
        <taxon>Pseudomonadati</taxon>
        <taxon>Pseudomonadota</taxon>
        <taxon>Alphaproteobacteria</taxon>
        <taxon>Hyphomicrobiales</taxon>
        <taxon>Aurantimonadaceae</taxon>
        <taxon>Antarcticirhabdus</taxon>
    </lineage>
</organism>
<gene>
    <name evidence="1" type="ORF">OXU80_17770</name>
</gene>
<dbReference type="EMBL" id="CP113520">
    <property type="protein sequence ID" value="WAJ26703.1"/>
    <property type="molecule type" value="Genomic_DNA"/>
</dbReference>
<name>A0ACD4NIR7_9HYPH</name>
<reference evidence="1" key="1">
    <citation type="submission" date="2022-11" db="EMBL/GenBank/DDBJ databases">
        <title>beta-Carotene-producing bacterium, Jeongeuplla avenae sp. nov., alleviates the salt stress of Arabidopsis seedlings.</title>
        <authorList>
            <person name="Jiang L."/>
            <person name="Lee J."/>
        </authorList>
    </citation>
    <scope>NUCLEOTIDE SEQUENCE</scope>
    <source>
        <strain evidence="1">DY_R2A_6</strain>
    </source>
</reference>
<evidence type="ECO:0000313" key="2">
    <source>
        <dbReference type="Proteomes" id="UP001163223"/>
    </source>
</evidence>
<keyword evidence="2" id="KW-1185">Reference proteome</keyword>
<sequence length="112" mass="11297">MSGDPISPAVLYVAKFAGAAAGSAISVAYFLPRGRREAAARFLIGIVTGMVFGPPAGLMLAERLGIGAVLTSVELAVMGSAAASLCAWWALGALSRFADGLFRRGGDGGAPR</sequence>
<proteinExistence type="predicted"/>
<protein>
    <submittedName>
        <fullName evidence="1">DUF6107 family protein</fullName>
    </submittedName>
</protein>
<dbReference type="Proteomes" id="UP001163223">
    <property type="component" value="Chromosome"/>
</dbReference>
<accession>A0ACD4NIR7</accession>
<evidence type="ECO:0000313" key="1">
    <source>
        <dbReference type="EMBL" id="WAJ26703.1"/>
    </source>
</evidence>